<keyword evidence="2" id="KW-0472">Membrane</keyword>
<dbReference type="EMBL" id="LGRX02028889">
    <property type="protein sequence ID" value="KAK3247529.1"/>
    <property type="molecule type" value="Genomic_DNA"/>
</dbReference>
<feature type="compositionally biased region" description="Basic and acidic residues" evidence="1">
    <location>
        <begin position="481"/>
        <end position="490"/>
    </location>
</feature>
<evidence type="ECO:0000313" key="3">
    <source>
        <dbReference type="EMBL" id="KAK3247529.1"/>
    </source>
</evidence>
<comment type="caution">
    <text evidence="3">The sequence shown here is derived from an EMBL/GenBank/DDBJ whole genome shotgun (WGS) entry which is preliminary data.</text>
</comment>
<feature type="compositionally biased region" description="Polar residues" evidence="1">
    <location>
        <begin position="154"/>
        <end position="164"/>
    </location>
</feature>
<feature type="region of interest" description="Disordered" evidence="1">
    <location>
        <begin position="447"/>
        <end position="499"/>
    </location>
</feature>
<reference evidence="3 4" key="1">
    <citation type="journal article" date="2015" name="Genome Biol. Evol.">
        <title>Comparative Genomics of a Bacterivorous Green Alga Reveals Evolutionary Causalities and Consequences of Phago-Mixotrophic Mode of Nutrition.</title>
        <authorList>
            <person name="Burns J.A."/>
            <person name="Paasch A."/>
            <person name="Narechania A."/>
            <person name="Kim E."/>
        </authorList>
    </citation>
    <scope>NUCLEOTIDE SEQUENCE [LARGE SCALE GENOMIC DNA]</scope>
    <source>
        <strain evidence="3 4">PLY_AMNH</strain>
    </source>
</reference>
<feature type="compositionally biased region" description="Basic residues" evidence="1">
    <location>
        <begin position="468"/>
        <end position="480"/>
    </location>
</feature>
<name>A0AAE0C472_9CHLO</name>
<feature type="region of interest" description="Disordered" evidence="1">
    <location>
        <begin position="191"/>
        <end position="251"/>
    </location>
</feature>
<feature type="region of interest" description="Disordered" evidence="1">
    <location>
        <begin position="1154"/>
        <end position="1188"/>
    </location>
</feature>
<sequence length="1188" mass="132467">RGSSLGILAKVSRAAKLFRKSSKSAFVHASRGVRELRRFRRSSHARSTVSSTPVVSLQVSEDYNVAASISVDDSQCQASAGSRPDQGSGEMLDDSCQLGPQGRGRADGARSGVALYDFFEDPSIDDADLHIPTNQLLPEESVEGASSGWDPDGTSISAQSTPPSRSLHRPQPVVENFEERGSPLLAAEESCENGSEVDVSSAALTPHSRETCRETSRETSRVKAKKRKPSLRKVSERTTTGAAAAGYSHKAGLPQGSGKLPLIAISWRASATPSPTCHRRSIAGSSPGLNENAPWAERTSALHKLTGGEQCRERPRMARLPLVMKFTKMGGGLKDVRDKGELDRSDVRKVPADLMSLPGPPPAHQGEGQTQGKRRLTLLRTPLRRWKALGRVWRRQWLRSQLNGGSLCRELGLDLMKLQLCVPFVELQEQCKEESHMLDQLHLSKRPACASDKASTGTNAERGSERVRGKRRVHGKRRVRTERPSSDSRKGSGSQEGVGRFQEYQSIAEDCESEEARAPTTPRHLPSAPRVQDDDRKHLVLHRMLGTAMIHACLSNTSLLCVRKLRKQALDLELIPWEMPIGRKFSWFVSVFMVALQKVKGAGWLRRAQLLQMAFLQRPAGHFDMTQALANLLWVGEPEQPLASKLHSFFPLEGLRATVPEELYQMVEAADMTCSAENIWATMCAVALYEDHFAMAEWVDNPKDIPKDRKTLGQRAWLWLDRQLVTPGNLKQKAPVEKLLAQASQLVQVSQERHWERVAAHRTYLGGLQQTLWQRPSISPWALVLFLISSHPLLALWSTPHSAQLTRAERIFLQVNNFFVMLAMVIWFTYTRSLECCEQLKGKLGCPDEGMHTEACVGFPTCSALHFIGEAVELLPEELDTYPRKCDAFPEPTLMGRLYAVACIVLALLPLNATLQALFVMSNSTDVPSHWRVIPKMASRNSGKFAMSQIAVMMLHAVFTLAYALFENFDYFNKALALMIVGTINSLVNLNKRAVAFYRRIYLFLQRLYLGVGQLSAPCMGRATQENMDRASRLALLIVVPQVDGQVERLTYTLVFLFWGMLVWMLLVFQVSLREVIGVEATNAILTEWGYGLLMEHTGFACLRLIAFKAASICIGERFVGLFFLRDRNCVEEWYEAALLKKLRDIQKLVDETRNTDEHENEEGDAEDVGGDGADDTRVEDVEADIII</sequence>
<feature type="transmembrane region" description="Helical" evidence="2">
    <location>
        <begin position="971"/>
        <end position="990"/>
    </location>
</feature>
<accession>A0AAE0C472</accession>
<keyword evidence="4" id="KW-1185">Reference proteome</keyword>
<feature type="transmembrane region" description="Helical" evidence="2">
    <location>
        <begin position="778"/>
        <end position="799"/>
    </location>
</feature>
<feature type="transmembrane region" description="Helical" evidence="2">
    <location>
        <begin position="1050"/>
        <end position="1069"/>
    </location>
</feature>
<keyword evidence="2" id="KW-1133">Transmembrane helix</keyword>
<feature type="region of interest" description="Disordered" evidence="1">
    <location>
        <begin position="512"/>
        <end position="532"/>
    </location>
</feature>
<feature type="non-terminal residue" evidence="3">
    <location>
        <position position="1"/>
    </location>
</feature>
<keyword evidence="2" id="KW-0812">Transmembrane</keyword>
<feature type="transmembrane region" description="Helical" evidence="2">
    <location>
        <begin position="942"/>
        <end position="965"/>
    </location>
</feature>
<evidence type="ECO:0000256" key="1">
    <source>
        <dbReference type="SAM" id="MobiDB-lite"/>
    </source>
</evidence>
<evidence type="ECO:0000313" key="4">
    <source>
        <dbReference type="Proteomes" id="UP001190700"/>
    </source>
</evidence>
<feature type="compositionally biased region" description="Acidic residues" evidence="1">
    <location>
        <begin position="1159"/>
        <end position="1174"/>
    </location>
</feature>
<feature type="region of interest" description="Disordered" evidence="1">
    <location>
        <begin position="140"/>
        <end position="171"/>
    </location>
</feature>
<feature type="transmembrane region" description="Helical" evidence="2">
    <location>
        <begin position="898"/>
        <end position="921"/>
    </location>
</feature>
<evidence type="ECO:0000256" key="2">
    <source>
        <dbReference type="SAM" id="Phobius"/>
    </source>
</evidence>
<dbReference type="Proteomes" id="UP001190700">
    <property type="component" value="Unassembled WGS sequence"/>
</dbReference>
<proteinExistence type="predicted"/>
<organism evidence="3 4">
    <name type="scientific">Cymbomonas tetramitiformis</name>
    <dbReference type="NCBI Taxonomy" id="36881"/>
    <lineage>
        <taxon>Eukaryota</taxon>
        <taxon>Viridiplantae</taxon>
        <taxon>Chlorophyta</taxon>
        <taxon>Pyramimonadophyceae</taxon>
        <taxon>Pyramimonadales</taxon>
        <taxon>Pyramimonadaceae</taxon>
        <taxon>Cymbomonas</taxon>
    </lineage>
</organism>
<gene>
    <name evidence="3" type="ORF">CYMTET_42975</name>
</gene>
<dbReference type="AlphaFoldDB" id="A0AAE0C472"/>
<feature type="region of interest" description="Disordered" evidence="1">
    <location>
        <begin position="73"/>
        <end position="107"/>
    </location>
</feature>
<feature type="compositionally biased region" description="Basic and acidic residues" evidence="1">
    <location>
        <begin position="207"/>
        <end position="221"/>
    </location>
</feature>
<feature type="transmembrane region" description="Helical" evidence="2">
    <location>
        <begin position="811"/>
        <end position="830"/>
    </location>
</feature>
<feature type="region of interest" description="Disordered" evidence="1">
    <location>
        <begin position="352"/>
        <end position="372"/>
    </location>
</feature>
<protein>
    <submittedName>
        <fullName evidence="3">Uncharacterized protein</fullName>
    </submittedName>
</protein>
<feature type="compositionally biased region" description="Basic residues" evidence="1">
    <location>
        <begin position="222"/>
        <end position="231"/>
    </location>
</feature>